<dbReference type="Proteomes" id="UP000611640">
    <property type="component" value="Chromosome"/>
</dbReference>
<protein>
    <recommendedName>
        <fullName evidence="4">SPOR domain-containing protein</fullName>
    </recommendedName>
</protein>
<dbReference type="EMBL" id="AP023355">
    <property type="protein sequence ID" value="BCJ36169.1"/>
    <property type="molecule type" value="Genomic_DNA"/>
</dbReference>
<dbReference type="RefSeq" id="WP_203962575.1">
    <property type="nucleotide sequence ID" value="NZ_AP023355.1"/>
</dbReference>
<accession>A0A7R7HYF7</accession>
<keyword evidence="3" id="KW-1185">Reference proteome</keyword>
<evidence type="ECO:0008006" key="4">
    <source>
        <dbReference type="Google" id="ProtNLM"/>
    </source>
</evidence>
<sequence>MSDEEPRFYWCLRHQRVEDDATKCPARFLLGPFESRQAAADALQQVHERNEEWDAEDARWRGEAD</sequence>
<dbReference type="KEGG" id="atl:Athai_36720"/>
<name>A0A7R7HYF7_9ACTN</name>
<evidence type="ECO:0000313" key="3">
    <source>
        <dbReference type="Proteomes" id="UP000611640"/>
    </source>
</evidence>
<evidence type="ECO:0000313" key="2">
    <source>
        <dbReference type="EMBL" id="BCJ36169.1"/>
    </source>
</evidence>
<feature type="region of interest" description="Disordered" evidence="1">
    <location>
        <begin position="42"/>
        <end position="65"/>
    </location>
</feature>
<reference evidence="2 3" key="1">
    <citation type="submission" date="2020-08" db="EMBL/GenBank/DDBJ databases">
        <title>Whole genome shotgun sequence of Actinocatenispora thailandica NBRC 105041.</title>
        <authorList>
            <person name="Komaki H."/>
            <person name="Tamura T."/>
        </authorList>
    </citation>
    <scope>NUCLEOTIDE SEQUENCE [LARGE SCALE GENOMIC DNA]</scope>
    <source>
        <strain evidence="2 3">NBRC 105041</strain>
    </source>
</reference>
<evidence type="ECO:0000256" key="1">
    <source>
        <dbReference type="SAM" id="MobiDB-lite"/>
    </source>
</evidence>
<organism evidence="2 3">
    <name type="scientific">Actinocatenispora thailandica</name>
    <dbReference type="NCBI Taxonomy" id="227318"/>
    <lineage>
        <taxon>Bacteria</taxon>
        <taxon>Bacillati</taxon>
        <taxon>Actinomycetota</taxon>
        <taxon>Actinomycetes</taxon>
        <taxon>Micromonosporales</taxon>
        <taxon>Micromonosporaceae</taxon>
        <taxon>Actinocatenispora</taxon>
    </lineage>
</organism>
<dbReference type="AlphaFoldDB" id="A0A7R7HYF7"/>
<gene>
    <name evidence="2" type="ORF">Athai_36720</name>
</gene>
<feature type="compositionally biased region" description="Basic and acidic residues" evidence="1">
    <location>
        <begin position="46"/>
        <end position="65"/>
    </location>
</feature>
<proteinExistence type="predicted"/>